<evidence type="ECO:0000313" key="2">
    <source>
        <dbReference type="Proteomes" id="UP000256869"/>
    </source>
</evidence>
<proteinExistence type="predicted"/>
<protein>
    <submittedName>
        <fullName evidence="1">Uncharacterized protein</fullName>
    </submittedName>
</protein>
<organism evidence="1 2">
    <name type="scientific">Cohnella lupini</name>
    <dbReference type="NCBI Taxonomy" id="1294267"/>
    <lineage>
        <taxon>Bacteria</taxon>
        <taxon>Bacillati</taxon>
        <taxon>Bacillota</taxon>
        <taxon>Bacilli</taxon>
        <taxon>Bacillales</taxon>
        <taxon>Paenibacillaceae</taxon>
        <taxon>Cohnella</taxon>
    </lineage>
</organism>
<dbReference type="Proteomes" id="UP000256869">
    <property type="component" value="Unassembled WGS sequence"/>
</dbReference>
<keyword evidence="2" id="KW-1185">Reference proteome</keyword>
<comment type="caution">
    <text evidence="1">The sequence shown here is derived from an EMBL/GenBank/DDBJ whole genome shotgun (WGS) entry which is preliminary data.</text>
</comment>
<sequence length="68" mass="7704">MQIRMIPHYIELNNASRRACCDAIIRNKRFNDAPETNDAAIPDLRTGQNGNFIAKPNVIAYIYGLARI</sequence>
<evidence type="ECO:0000313" key="1">
    <source>
        <dbReference type="EMBL" id="RED57576.1"/>
    </source>
</evidence>
<gene>
    <name evidence="1" type="ORF">DFP95_11049</name>
</gene>
<accession>A0A3D9I8T4</accession>
<dbReference type="AlphaFoldDB" id="A0A3D9I8T4"/>
<dbReference type="EMBL" id="QRDY01000010">
    <property type="protein sequence ID" value="RED57576.1"/>
    <property type="molecule type" value="Genomic_DNA"/>
</dbReference>
<name>A0A3D9I8T4_9BACL</name>
<reference evidence="1 2" key="1">
    <citation type="submission" date="2018-07" db="EMBL/GenBank/DDBJ databases">
        <title>Genomic Encyclopedia of Type Strains, Phase III (KMG-III): the genomes of soil and plant-associated and newly described type strains.</title>
        <authorList>
            <person name="Whitman W."/>
        </authorList>
    </citation>
    <scope>NUCLEOTIDE SEQUENCE [LARGE SCALE GENOMIC DNA]</scope>
    <source>
        <strain evidence="1 2">CECT 8236</strain>
    </source>
</reference>